<dbReference type="Gene3D" id="3.30.230.10">
    <property type="match status" value="1"/>
</dbReference>
<dbReference type="RefSeq" id="WP_395803615.1">
    <property type="nucleotide sequence ID" value="NZ_CP043494.1"/>
</dbReference>
<feature type="domain" description="GHMP kinase N-terminal" evidence="2">
    <location>
        <begin position="60"/>
        <end position="108"/>
    </location>
</feature>
<dbReference type="SUPFAM" id="SSF54211">
    <property type="entry name" value="Ribosomal protein S5 domain 2-like"/>
    <property type="match status" value="1"/>
</dbReference>
<protein>
    <recommendedName>
        <fullName evidence="2">GHMP kinase N-terminal domain-containing protein</fullName>
    </recommendedName>
</protein>
<dbReference type="EMBL" id="CP043494">
    <property type="protein sequence ID" value="WNG47371.1"/>
    <property type="molecule type" value="Genomic_DNA"/>
</dbReference>
<dbReference type="Proteomes" id="UP001611383">
    <property type="component" value="Chromosome"/>
</dbReference>
<reference evidence="3 4" key="1">
    <citation type="submission" date="2019-08" db="EMBL/GenBank/DDBJ databases">
        <title>Archangium and Cystobacter genomes.</title>
        <authorList>
            <person name="Chen I.-C.K."/>
            <person name="Wielgoss S."/>
        </authorList>
    </citation>
    <scope>NUCLEOTIDE SEQUENCE [LARGE SCALE GENOMIC DNA]</scope>
    <source>
        <strain evidence="3 4">Cbm 6</strain>
    </source>
</reference>
<dbReference type="InterPro" id="IPR014721">
    <property type="entry name" value="Ribsml_uS5_D2-typ_fold_subgr"/>
</dbReference>
<keyword evidence="1" id="KW-0808">Transferase</keyword>
<organism evidence="3 4">
    <name type="scientific">Archangium minus</name>
    <dbReference type="NCBI Taxonomy" id="83450"/>
    <lineage>
        <taxon>Bacteria</taxon>
        <taxon>Pseudomonadati</taxon>
        <taxon>Myxococcota</taxon>
        <taxon>Myxococcia</taxon>
        <taxon>Myxococcales</taxon>
        <taxon>Cystobacterineae</taxon>
        <taxon>Archangiaceae</taxon>
        <taxon>Archangium</taxon>
    </lineage>
</organism>
<evidence type="ECO:0000256" key="1">
    <source>
        <dbReference type="ARBA" id="ARBA00022777"/>
    </source>
</evidence>
<dbReference type="InterPro" id="IPR006204">
    <property type="entry name" value="GHMP_kinase_N_dom"/>
</dbReference>
<proteinExistence type="predicted"/>
<evidence type="ECO:0000259" key="2">
    <source>
        <dbReference type="Pfam" id="PF00288"/>
    </source>
</evidence>
<evidence type="ECO:0000313" key="3">
    <source>
        <dbReference type="EMBL" id="WNG47371.1"/>
    </source>
</evidence>
<dbReference type="Pfam" id="PF00288">
    <property type="entry name" value="GHMP_kinases_N"/>
    <property type="match status" value="1"/>
</dbReference>
<accession>A0ABY9WW65</accession>
<gene>
    <name evidence="3" type="ORF">F0U60_27010</name>
</gene>
<dbReference type="InterPro" id="IPR020568">
    <property type="entry name" value="Ribosomal_Su5_D2-typ_SF"/>
</dbReference>
<name>A0ABY9WW65_9BACT</name>
<keyword evidence="4" id="KW-1185">Reference proteome</keyword>
<keyword evidence="1" id="KW-0418">Kinase</keyword>
<sequence length="366" mass="39597">MKTPWRTMCPGTFGELVQGRIAKRNFLVTLPISKFSRVTIPQSMKEARPSLAFSKCDRFIEALGQLLGRSLSCQFSIESQLARGKGLASSSADLTAVGTALLHSLEIDACFHSSLISRAAAQVEPTDGVMYPGINAYAQHECQLIENFGSFDFELAGVLLENEVDTVSYNSKSLAYTAQEEASFELAFGWAREGIRNKDLSLVGRASSLSAEINERFLPKREFKRARLLQARLGSPGLVVAHSGTAIGLLVPQGASAGEKARMTGELQSLYGLPAEIYSTWMAGPQLLSRPQRQLGSPVIYLRGKNRVVQASRVPQLSFGTVLMGAAGEFEGFAIDGNSSVEQLALAAEQVRQVFGDVEIETSHAC</sequence>
<evidence type="ECO:0000313" key="4">
    <source>
        <dbReference type="Proteomes" id="UP001611383"/>
    </source>
</evidence>